<dbReference type="Gramene" id="OMO93353">
    <property type="protein sequence ID" value="OMO93353"/>
    <property type="gene ID" value="CCACVL1_06532"/>
</dbReference>
<dbReference type="EMBL" id="AWWV01008086">
    <property type="protein sequence ID" value="OMO93353.1"/>
    <property type="molecule type" value="Genomic_DNA"/>
</dbReference>
<comment type="caution">
    <text evidence="1">The sequence shown here is derived from an EMBL/GenBank/DDBJ whole genome shotgun (WGS) entry which is preliminary data.</text>
</comment>
<gene>
    <name evidence="1" type="ORF">CCACVL1_06532</name>
</gene>
<accession>A0A1R3JEU8</accession>
<evidence type="ECO:0000313" key="2">
    <source>
        <dbReference type="Proteomes" id="UP000188268"/>
    </source>
</evidence>
<proteinExistence type="predicted"/>
<dbReference type="Proteomes" id="UP000188268">
    <property type="component" value="Unassembled WGS sequence"/>
</dbReference>
<sequence>MAIVYSQNFVRFTRHLPHCPTVAVGETHS</sequence>
<organism evidence="1 2">
    <name type="scientific">Corchorus capsularis</name>
    <name type="common">Jute</name>
    <dbReference type="NCBI Taxonomy" id="210143"/>
    <lineage>
        <taxon>Eukaryota</taxon>
        <taxon>Viridiplantae</taxon>
        <taxon>Streptophyta</taxon>
        <taxon>Embryophyta</taxon>
        <taxon>Tracheophyta</taxon>
        <taxon>Spermatophyta</taxon>
        <taxon>Magnoliopsida</taxon>
        <taxon>eudicotyledons</taxon>
        <taxon>Gunneridae</taxon>
        <taxon>Pentapetalae</taxon>
        <taxon>rosids</taxon>
        <taxon>malvids</taxon>
        <taxon>Malvales</taxon>
        <taxon>Malvaceae</taxon>
        <taxon>Grewioideae</taxon>
        <taxon>Apeibeae</taxon>
        <taxon>Corchorus</taxon>
    </lineage>
</organism>
<name>A0A1R3JEU8_COCAP</name>
<reference evidence="1 2" key="1">
    <citation type="submission" date="2013-09" db="EMBL/GenBank/DDBJ databases">
        <title>Corchorus capsularis genome sequencing.</title>
        <authorList>
            <person name="Alam M."/>
            <person name="Haque M.S."/>
            <person name="Islam M.S."/>
            <person name="Emdad E.M."/>
            <person name="Islam M.M."/>
            <person name="Ahmed B."/>
            <person name="Halim A."/>
            <person name="Hossen Q.M.M."/>
            <person name="Hossain M.Z."/>
            <person name="Ahmed R."/>
            <person name="Khan M.M."/>
            <person name="Islam R."/>
            <person name="Rashid M.M."/>
            <person name="Khan S.A."/>
            <person name="Rahman M.S."/>
            <person name="Alam M."/>
        </authorList>
    </citation>
    <scope>NUCLEOTIDE SEQUENCE [LARGE SCALE GENOMIC DNA]</scope>
    <source>
        <strain evidence="2">cv. CVL-1</strain>
        <tissue evidence="1">Whole seedling</tissue>
    </source>
</reference>
<evidence type="ECO:0000313" key="1">
    <source>
        <dbReference type="EMBL" id="OMO93353.1"/>
    </source>
</evidence>
<keyword evidence="2" id="KW-1185">Reference proteome</keyword>
<dbReference type="AlphaFoldDB" id="A0A1R3JEU8"/>
<protein>
    <submittedName>
        <fullName evidence="1">Uncharacterized protein</fullName>
    </submittedName>
</protein>